<evidence type="ECO:0000256" key="2">
    <source>
        <dbReference type="ARBA" id="ARBA00005583"/>
    </source>
</evidence>
<keyword evidence="7" id="KW-1003">Cell membrane</keyword>
<feature type="transmembrane region" description="Helical" evidence="7">
    <location>
        <begin position="48"/>
        <end position="68"/>
    </location>
</feature>
<dbReference type="GO" id="GO:0051992">
    <property type="term" value="F:UDP-N-acetylmuramoyl-L-alanyl-D-glutamyl-meso-2,6-diaminopimelyl-D-alanyl-D-alanine:undecaprenyl-phosphate transferase activity"/>
    <property type="evidence" value="ECO:0007669"/>
    <property type="project" value="RHEA"/>
</dbReference>
<dbReference type="PANTHER" id="PTHR22926:SF5">
    <property type="entry name" value="PHOSPHO-N-ACETYLMURAMOYL-PENTAPEPTIDE-TRANSFERASE HOMOLOG"/>
    <property type="match status" value="1"/>
</dbReference>
<keyword evidence="7" id="KW-0132">Cell division</keyword>
<dbReference type="GO" id="GO:0008963">
    <property type="term" value="F:phospho-N-acetylmuramoyl-pentapeptide-transferase activity"/>
    <property type="evidence" value="ECO:0007669"/>
    <property type="project" value="UniProtKB-UniRule"/>
</dbReference>
<comment type="cofactor">
    <cofactor evidence="7 9">
        <name>Mg(2+)</name>
        <dbReference type="ChEBI" id="CHEBI:18420"/>
    </cofactor>
</comment>
<dbReference type="GO" id="GO:0008360">
    <property type="term" value="P:regulation of cell shape"/>
    <property type="evidence" value="ECO:0007669"/>
    <property type="project" value="UniProtKB-KW"/>
</dbReference>
<dbReference type="PANTHER" id="PTHR22926">
    <property type="entry name" value="PHOSPHO-N-ACETYLMURAMOYL-PENTAPEPTIDE-TRANSFERASE"/>
    <property type="match status" value="1"/>
</dbReference>
<comment type="pathway">
    <text evidence="7">Cell wall biogenesis; peptidoglycan biosynthesis.</text>
</comment>
<comment type="function">
    <text evidence="7">Catalyzes the initial step of the lipid cycle reactions in the biosynthesis of the cell wall peptidoglycan: transfers peptidoglycan precursor phospho-MurNAc-pentapeptide from UDP-MurNAc-pentapeptide onto the lipid carrier undecaprenyl phosphate, yielding undecaprenyl-pyrophosphoryl-MurNAc-pentapeptide, known as lipid I.</text>
</comment>
<evidence type="ECO:0000256" key="5">
    <source>
        <dbReference type="ARBA" id="ARBA00022989"/>
    </source>
</evidence>
<reference evidence="10 11" key="1">
    <citation type="submission" date="2019-01" db="EMBL/GenBank/DDBJ databases">
        <title>Nocardioides guangzhouensis sp. nov., an actinobacterium isolated from soil.</title>
        <authorList>
            <person name="Fu Y."/>
            <person name="Cai Y."/>
            <person name="Lin Z."/>
            <person name="Chen P."/>
        </authorList>
    </citation>
    <scope>NUCLEOTIDE SEQUENCE [LARGE SCALE GENOMIC DNA]</scope>
    <source>
        <strain evidence="10 11">NBRC 105384</strain>
    </source>
</reference>
<dbReference type="HAMAP" id="MF_00038">
    <property type="entry name" value="MraY"/>
    <property type="match status" value="1"/>
</dbReference>
<dbReference type="Pfam" id="PF10555">
    <property type="entry name" value="MraY_sig1"/>
    <property type="match status" value="1"/>
</dbReference>
<feature type="transmembrane region" description="Helical" evidence="7">
    <location>
        <begin position="336"/>
        <end position="355"/>
    </location>
</feature>
<evidence type="ECO:0000256" key="9">
    <source>
        <dbReference type="PIRSR" id="PIRSR600715-1"/>
    </source>
</evidence>
<feature type="transmembrane region" description="Helical" evidence="7">
    <location>
        <begin position="225"/>
        <end position="246"/>
    </location>
</feature>
<feature type="transmembrane region" description="Helical" evidence="7">
    <location>
        <begin position="80"/>
        <end position="96"/>
    </location>
</feature>
<keyword evidence="7" id="KW-0573">Peptidoglycan synthesis</keyword>
<feature type="binding site" evidence="9">
    <location>
        <position position="178"/>
    </location>
    <ligand>
        <name>Mg(2+)</name>
        <dbReference type="ChEBI" id="CHEBI:18420"/>
    </ligand>
</feature>
<dbReference type="GO" id="GO:0005886">
    <property type="term" value="C:plasma membrane"/>
    <property type="evidence" value="ECO:0007669"/>
    <property type="project" value="UniProtKB-SubCell"/>
</dbReference>
<feature type="transmembrane region" description="Helical" evidence="7">
    <location>
        <begin position="116"/>
        <end position="135"/>
    </location>
</feature>
<feature type="transmembrane region" description="Helical" evidence="7">
    <location>
        <begin position="279"/>
        <end position="300"/>
    </location>
</feature>
<keyword evidence="3 7" id="KW-0808">Transferase</keyword>
<evidence type="ECO:0000313" key="11">
    <source>
        <dbReference type="Proteomes" id="UP000291189"/>
    </source>
</evidence>
<keyword evidence="6 7" id="KW-0472">Membrane</keyword>
<keyword evidence="7" id="KW-0133">Cell shape</keyword>
<keyword evidence="4 7" id="KW-0812">Transmembrane</keyword>
<gene>
    <name evidence="7" type="primary">mraY</name>
    <name evidence="10" type="ORF">ETU37_20475</name>
</gene>
<protein>
    <recommendedName>
        <fullName evidence="7 8">Phospho-N-acetylmuramoyl-pentapeptide-transferase</fullName>
        <ecNumber evidence="7 8">2.7.8.13</ecNumber>
    </recommendedName>
    <alternativeName>
        <fullName evidence="7">UDP-MurNAc-pentapeptide phosphotransferase</fullName>
    </alternativeName>
</protein>
<dbReference type="GO" id="GO:0046872">
    <property type="term" value="F:metal ion binding"/>
    <property type="evidence" value="ECO:0007669"/>
    <property type="project" value="UniProtKB-KW"/>
</dbReference>
<dbReference type="GO" id="GO:0071555">
    <property type="term" value="P:cell wall organization"/>
    <property type="evidence" value="ECO:0007669"/>
    <property type="project" value="UniProtKB-KW"/>
</dbReference>
<evidence type="ECO:0000256" key="8">
    <source>
        <dbReference type="NCBIfam" id="TIGR00445"/>
    </source>
</evidence>
<evidence type="ECO:0000256" key="4">
    <source>
        <dbReference type="ARBA" id="ARBA00022692"/>
    </source>
</evidence>
<dbReference type="EC" id="2.7.8.13" evidence="7 8"/>
<organism evidence="10 11">
    <name type="scientific">Nocardioides iriomotensis</name>
    <dbReference type="NCBI Taxonomy" id="715784"/>
    <lineage>
        <taxon>Bacteria</taxon>
        <taxon>Bacillati</taxon>
        <taxon>Actinomycetota</taxon>
        <taxon>Actinomycetes</taxon>
        <taxon>Propionibacteriales</taxon>
        <taxon>Nocardioidaceae</taxon>
        <taxon>Nocardioides</taxon>
    </lineage>
</organism>
<evidence type="ECO:0000313" key="10">
    <source>
        <dbReference type="EMBL" id="RYU09441.1"/>
    </source>
</evidence>
<keyword evidence="5 7" id="KW-1133">Transmembrane helix</keyword>
<keyword evidence="11" id="KW-1185">Reference proteome</keyword>
<comment type="catalytic activity">
    <reaction evidence="7">
        <text>UDP-N-acetyl-alpha-D-muramoyl-L-alanyl-gamma-D-glutamyl-meso-2,6-diaminopimeloyl-D-alanyl-D-alanine + di-trans,octa-cis-undecaprenyl phosphate = di-trans,octa-cis-undecaprenyl diphospho-N-acetyl-alpha-D-muramoyl-L-alanyl-D-glutamyl-meso-2,6-diaminopimeloyl-D-alanyl-D-alanine + UMP</text>
        <dbReference type="Rhea" id="RHEA:28386"/>
        <dbReference type="ChEBI" id="CHEBI:57865"/>
        <dbReference type="ChEBI" id="CHEBI:60392"/>
        <dbReference type="ChEBI" id="CHEBI:61386"/>
        <dbReference type="ChEBI" id="CHEBI:61387"/>
        <dbReference type="EC" id="2.7.8.13"/>
    </reaction>
</comment>
<comment type="caution">
    <text evidence="10">The sequence shown here is derived from an EMBL/GenBank/DDBJ whole genome shotgun (WGS) entry which is preliminary data.</text>
</comment>
<keyword evidence="7 9" id="KW-0460">Magnesium</keyword>
<feature type="transmembrane region" description="Helical" evidence="7">
    <location>
        <begin position="156"/>
        <end position="174"/>
    </location>
</feature>
<name>A0A4Q5IWY3_9ACTN</name>
<accession>A0A4Q5IWY3</accession>
<evidence type="ECO:0000256" key="6">
    <source>
        <dbReference type="ARBA" id="ARBA00023136"/>
    </source>
</evidence>
<dbReference type="EMBL" id="SDPU01000035">
    <property type="protein sequence ID" value="RYU09441.1"/>
    <property type="molecule type" value="Genomic_DNA"/>
</dbReference>
<proteinExistence type="inferred from homology"/>
<feature type="transmembrane region" description="Helical" evidence="7">
    <location>
        <begin position="186"/>
        <end position="204"/>
    </location>
</feature>
<evidence type="ECO:0000256" key="3">
    <source>
        <dbReference type="ARBA" id="ARBA00022679"/>
    </source>
</evidence>
<dbReference type="CDD" id="cd06852">
    <property type="entry name" value="GT_MraY"/>
    <property type="match status" value="1"/>
</dbReference>
<dbReference type="GO" id="GO:0051301">
    <property type="term" value="P:cell division"/>
    <property type="evidence" value="ECO:0007669"/>
    <property type="project" value="UniProtKB-KW"/>
</dbReference>
<dbReference type="RefSeq" id="WP_129989206.1">
    <property type="nucleotide sequence ID" value="NZ_SDPU01000035.1"/>
</dbReference>
<evidence type="ECO:0000256" key="7">
    <source>
        <dbReference type="HAMAP-Rule" id="MF_00038"/>
    </source>
</evidence>
<dbReference type="OrthoDB" id="9805475at2"/>
<dbReference type="InterPro" id="IPR000715">
    <property type="entry name" value="Glycosyl_transferase_4"/>
</dbReference>
<dbReference type="GO" id="GO:0009252">
    <property type="term" value="P:peptidoglycan biosynthetic process"/>
    <property type="evidence" value="ECO:0007669"/>
    <property type="project" value="UniProtKB-UniRule"/>
</dbReference>
<keyword evidence="7 9" id="KW-0479">Metal-binding</keyword>
<dbReference type="UniPathway" id="UPA00219"/>
<keyword evidence="7" id="KW-0131">Cell cycle</keyword>
<dbReference type="Proteomes" id="UP000291189">
    <property type="component" value="Unassembled WGS sequence"/>
</dbReference>
<comment type="subcellular location">
    <subcellularLocation>
        <location evidence="7">Cell membrane</location>
        <topology evidence="7">Multi-pass membrane protein</topology>
    </subcellularLocation>
    <subcellularLocation>
        <location evidence="1">Membrane</location>
        <topology evidence="1">Multi-pass membrane protein</topology>
    </subcellularLocation>
</comment>
<keyword evidence="7" id="KW-0961">Cell wall biogenesis/degradation</keyword>
<dbReference type="InterPro" id="IPR018480">
    <property type="entry name" value="PNAcMuramoyl-5peptid_Trfase_CS"/>
</dbReference>
<dbReference type="NCBIfam" id="TIGR00445">
    <property type="entry name" value="mraY"/>
    <property type="match status" value="1"/>
</dbReference>
<dbReference type="AlphaFoldDB" id="A0A4Q5IWY3"/>
<dbReference type="Pfam" id="PF00953">
    <property type="entry name" value="Glycos_transf_4"/>
    <property type="match status" value="1"/>
</dbReference>
<dbReference type="InterPro" id="IPR003524">
    <property type="entry name" value="PNAcMuramoyl-5peptid_Trfase"/>
</dbReference>
<comment type="similarity">
    <text evidence="2 7">Belongs to the glycosyltransferase 4 family. MraY subfamily.</text>
</comment>
<feature type="binding site" evidence="9">
    <location>
        <position position="257"/>
    </location>
    <ligand>
        <name>Mg(2+)</name>
        <dbReference type="ChEBI" id="CHEBI:18420"/>
    </ligand>
</feature>
<evidence type="ECO:0000256" key="1">
    <source>
        <dbReference type="ARBA" id="ARBA00004141"/>
    </source>
</evidence>
<sequence>MRAVLLGGAISLVLSLLLTRLAVRQFAIWGLGQEVRVDGPTTHLVKRGTPTMGGCAIVLSVLLGYAAAKLLTREAPSASALLLLLLLVGMAGVGFLDDYLKIRNQRSLGLRSRAKVVGQAVVALAFAVPALRGSASDGDTSPVSDRLSFVRDVGPALPWILLVGIIWLMVTGTSNATNLTDGQDGLLAGSATFVFAGYTVIGIWQNDHLCSGSAAGLAACYQGGAPLDLATMSAAIAGACVGFLWWNAPPARIIMGDTGSLALGAAMAGFALMTRTELLLIVLGGLFVAVTMSVMLQVSWFKVTRRVSGTGRRLFLIAPLHHHFEQLGWQEVTVTIRFWIIAGLCSIAGLGIFYSEWLTRA</sequence>